<feature type="transmembrane region" description="Helical" evidence="5">
    <location>
        <begin position="336"/>
        <end position="357"/>
    </location>
</feature>
<keyword evidence="2 5" id="KW-0812">Transmembrane</keyword>
<evidence type="ECO:0000313" key="6">
    <source>
        <dbReference type="EMBL" id="CAE2299134.1"/>
    </source>
</evidence>
<dbReference type="InterPro" id="IPR004299">
    <property type="entry name" value="MBOAT_fam"/>
</dbReference>
<proteinExistence type="predicted"/>
<sequence>MQIGKVEYRISLLTVSGALAWLAYSCTLVSREHHTNLQTFRDIISRGWIPFSTGIDLTDSQWRTWRSQAVYLLPYMILMVHLRRWLCGSGRMHRVSFTALWSIMNVIILHGNGTFYLLAFTIVNYYGAKLLVRTRYMKVFTWIFSFAMLLLSKLWDDMGSLPYLQGLSSTISFLEESLRAIFGPTIFSVINSYSGVYRWNKPFNLLFLRIISYNCDVCDNARNSASVDAKGEQKNRTIEDGFLTYLCFLLYPPLYATGPLIHFEDFSAQLHTQRNSESAAKDRVNASSGWRLMFKCALYFLAMEFMLHFIHLHAISRNLHTIFHLYSKSVLYLPPWEVMAVGFYMLNYTYMKFLIIWRSAMSVAKMDEIETIDNMNRCVCNNYTFVGFWRSWHRSLHMWVLRYMYHPMGGHSRRLLIVWPIFIFIGLWHDLEWTWLAWALFNCAFMTFEISVSKAFKGSSLQRRCEDGLGKWLGLLAIVLNIYLLILSNLAILYGFQGSYDFVRAFLFPPPPGTLMDSLVSNVIGLWWVVSGIILMLYRRQEEKLRGDKKTF</sequence>
<evidence type="ECO:0000256" key="4">
    <source>
        <dbReference type="ARBA" id="ARBA00023136"/>
    </source>
</evidence>
<dbReference type="PANTHER" id="PTHR13285">
    <property type="entry name" value="ACYLTRANSFERASE"/>
    <property type="match status" value="1"/>
</dbReference>
<feature type="transmembrane region" description="Helical" evidence="5">
    <location>
        <begin position="435"/>
        <end position="452"/>
    </location>
</feature>
<feature type="transmembrane region" description="Helical" evidence="5">
    <location>
        <begin position="69"/>
        <end position="86"/>
    </location>
</feature>
<protein>
    <submittedName>
        <fullName evidence="6">Uncharacterized protein</fullName>
    </submittedName>
</protein>
<feature type="transmembrane region" description="Helical" evidence="5">
    <location>
        <begin position="472"/>
        <end position="496"/>
    </location>
</feature>
<dbReference type="Pfam" id="PF03062">
    <property type="entry name" value="MBOAT"/>
    <property type="match status" value="1"/>
</dbReference>
<dbReference type="GO" id="GO:0005783">
    <property type="term" value="C:endoplasmic reticulum"/>
    <property type="evidence" value="ECO:0007669"/>
    <property type="project" value="TreeGrafter"/>
</dbReference>
<dbReference type="GO" id="GO:0016746">
    <property type="term" value="F:acyltransferase activity"/>
    <property type="evidence" value="ECO:0007669"/>
    <property type="project" value="TreeGrafter"/>
</dbReference>
<evidence type="ECO:0000256" key="5">
    <source>
        <dbReference type="SAM" id="Phobius"/>
    </source>
</evidence>
<feature type="transmembrane region" description="Helical" evidence="5">
    <location>
        <begin position="412"/>
        <end position="429"/>
    </location>
</feature>
<keyword evidence="4 5" id="KW-0472">Membrane</keyword>
<name>A0A7S4KMD5_GUITH</name>
<gene>
    <name evidence="6" type="ORF">GTHE00462_LOCUS14961</name>
</gene>
<feature type="transmembrane region" description="Helical" evidence="5">
    <location>
        <begin position="516"/>
        <end position="538"/>
    </location>
</feature>
<reference evidence="6" key="1">
    <citation type="submission" date="2021-01" db="EMBL/GenBank/DDBJ databases">
        <authorList>
            <person name="Corre E."/>
            <person name="Pelletier E."/>
            <person name="Niang G."/>
            <person name="Scheremetjew M."/>
            <person name="Finn R."/>
            <person name="Kale V."/>
            <person name="Holt S."/>
            <person name="Cochrane G."/>
            <person name="Meng A."/>
            <person name="Brown T."/>
            <person name="Cohen L."/>
        </authorList>
    </citation>
    <scope>NUCLEOTIDE SEQUENCE</scope>
    <source>
        <strain evidence="6">CCMP 2712</strain>
    </source>
</reference>
<dbReference type="PANTHER" id="PTHR13285:SF18">
    <property type="entry name" value="PROTEIN-CYSTEINE N-PALMITOYLTRANSFERASE RASP"/>
    <property type="match status" value="1"/>
</dbReference>
<evidence type="ECO:0000256" key="1">
    <source>
        <dbReference type="ARBA" id="ARBA00004141"/>
    </source>
</evidence>
<keyword evidence="3 5" id="KW-1133">Transmembrane helix</keyword>
<feature type="transmembrane region" description="Helical" evidence="5">
    <location>
        <begin position="296"/>
        <end position="316"/>
    </location>
</feature>
<dbReference type="EMBL" id="HBKN01018963">
    <property type="protein sequence ID" value="CAE2299134.1"/>
    <property type="molecule type" value="Transcribed_RNA"/>
</dbReference>
<evidence type="ECO:0000256" key="2">
    <source>
        <dbReference type="ARBA" id="ARBA00022692"/>
    </source>
</evidence>
<dbReference type="InterPro" id="IPR051085">
    <property type="entry name" value="MB_O-acyltransferase"/>
</dbReference>
<accession>A0A7S4KMD5</accession>
<feature type="transmembrane region" description="Helical" evidence="5">
    <location>
        <begin position="98"/>
        <end position="119"/>
    </location>
</feature>
<organism evidence="6">
    <name type="scientific">Guillardia theta</name>
    <name type="common">Cryptophyte</name>
    <name type="synonym">Cryptomonas phi</name>
    <dbReference type="NCBI Taxonomy" id="55529"/>
    <lineage>
        <taxon>Eukaryota</taxon>
        <taxon>Cryptophyceae</taxon>
        <taxon>Pyrenomonadales</taxon>
        <taxon>Geminigeraceae</taxon>
        <taxon>Guillardia</taxon>
    </lineage>
</organism>
<evidence type="ECO:0000256" key="3">
    <source>
        <dbReference type="ARBA" id="ARBA00022989"/>
    </source>
</evidence>
<dbReference type="GO" id="GO:0016020">
    <property type="term" value="C:membrane"/>
    <property type="evidence" value="ECO:0007669"/>
    <property type="project" value="UniProtKB-SubCell"/>
</dbReference>
<comment type="subcellular location">
    <subcellularLocation>
        <location evidence="1">Membrane</location>
        <topology evidence="1">Multi-pass membrane protein</topology>
    </subcellularLocation>
</comment>
<dbReference type="AlphaFoldDB" id="A0A7S4KMD5"/>
<dbReference type="PROSITE" id="PS51257">
    <property type="entry name" value="PROKAR_LIPOPROTEIN"/>
    <property type="match status" value="1"/>
</dbReference>